<dbReference type="Proteomes" id="UP001162992">
    <property type="component" value="Chromosome 20"/>
</dbReference>
<comment type="caution">
    <text evidence="1">The sequence shown here is derived from an EMBL/GenBank/DDBJ whole genome shotgun (WGS) entry which is preliminary data.</text>
</comment>
<keyword evidence="2" id="KW-1185">Reference proteome</keyword>
<proteinExistence type="predicted"/>
<evidence type="ECO:0000313" key="2">
    <source>
        <dbReference type="Proteomes" id="UP001162992"/>
    </source>
</evidence>
<organism evidence="1 2">
    <name type="scientific">Diphasiastrum complanatum</name>
    <name type="common">Issler's clubmoss</name>
    <name type="synonym">Lycopodium complanatum</name>
    <dbReference type="NCBI Taxonomy" id="34168"/>
    <lineage>
        <taxon>Eukaryota</taxon>
        <taxon>Viridiplantae</taxon>
        <taxon>Streptophyta</taxon>
        <taxon>Embryophyta</taxon>
        <taxon>Tracheophyta</taxon>
        <taxon>Lycopodiopsida</taxon>
        <taxon>Lycopodiales</taxon>
        <taxon>Lycopodiaceae</taxon>
        <taxon>Lycopodioideae</taxon>
        <taxon>Diphasiastrum</taxon>
    </lineage>
</organism>
<gene>
    <name evidence="1" type="ORF">O6H91_20G025200</name>
</gene>
<name>A0ACC2ANL7_DIPCM</name>
<sequence>MRTRRASYPSVIEGMQPRLRKSTLKRINQNLKSTVAERPCVDASRSVTKKSSVCKIDALPDDLLVAIIVGVSSTASSPADLINTMLTCRRFCAAARHPVVLANVVIPGLAVKADSWSDGAHRFLKQCAVAGNVEACYTLGMIQFFCLNNRVGGASLMARAAMASHASALHSLAVIQLNGSGGTRKDKDLKAAVALCARAASLGHVDAIRELGHCFLDGYGVTKNFLEGRRLLLEANAREVAAVLAVSPRSFIQAAMDMTVKCEAVRCPHQDQGVFNKADSIETSSLTRASFSVGGHVGRHPILCLLEGGGCSLLSDFGCNVPPSKIHVANKFMVDWFSQHPPAPGLRLCSHANCGRCETRRHEFRRCSACGSVNYCSRACQALDWKFRHQYDCIPAAIWDNRG</sequence>
<dbReference type="EMBL" id="CM055111">
    <property type="protein sequence ID" value="KAJ7519153.1"/>
    <property type="molecule type" value="Genomic_DNA"/>
</dbReference>
<reference evidence="2" key="1">
    <citation type="journal article" date="2024" name="Proc. Natl. Acad. Sci. U.S.A.">
        <title>Extraordinary preservation of gene collinearity over three hundred million years revealed in homosporous lycophytes.</title>
        <authorList>
            <person name="Li C."/>
            <person name="Wickell D."/>
            <person name="Kuo L.Y."/>
            <person name="Chen X."/>
            <person name="Nie B."/>
            <person name="Liao X."/>
            <person name="Peng D."/>
            <person name="Ji J."/>
            <person name="Jenkins J."/>
            <person name="Williams M."/>
            <person name="Shu S."/>
            <person name="Plott C."/>
            <person name="Barry K."/>
            <person name="Rajasekar S."/>
            <person name="Grimwood J."/>
            <person name="Han X."/>
            <person name="Sun S."/>
            <person name="Hou Z."/>
            <person name="He W."/>
            <person name="Dai G."/>
            <person name="Sun C."/>
            <person name="Schmutz J."/>
            <person name="Leebens-Mack J.H."/>
            <person name="Li F.W."/>
            <person name="Wang L."/>
        </authorList>
    </citation>
    <scope>NUCLEOTIDE SEQUENCE [LARGE SCALE GENOMIC DNA]</scope>
    <source>
        <strain evidence="2">cv. PW_Plant_1</strain>
    </source>
</reference>
<accession>A0ACC2ANL7</accession>
<evidence type="ECO:0000313" key="1">
    <source>
        <dbReference type="EMBL" id="KAJ7519153.1"/>
    </source>
</evidence>
<protein>
    <submittedName>
        <fullName evidence="1">Uncharacterized protein</fullName>
    </submittedName>
</protein>